<sequence length="131" mass="14543">MLQPLLQSLHEVGTQLHTAGKRQLHTDHYCMLILMWMFSSNLTSLRGIPQASTLQRVQRKFKIPRAALGTLSEAPTVFDPEKLKHIALELGQQIPRIARAEADNPQAKIDKTLTAVDGSVVKLLTQIAEPA</sequence>
<dbReference type="RefSeq" id="WP_146409719.1">
    <property type="nucleotide sequence ID" value="NZ_SJPU01000005.1"/>
</dbReference>
<evidence type="ECO:0000313" key="1">
    <source>
        <dbReference type="EMBL" id="TWU09918.1"/>
    </source>
</evidence>
<reference evidence="1 2" key="1">
    <citation type="journal article" date="2020" name="Antonie Van Leeuwenhoek">
        <title>Rhodopirellula heiligendammensis sp. nov., Rhodopirellula pilleata sp. nov., and Rhodopirellula solitaria sp. nov. isolated from natural or artificial marine surfaces in Northern Germany and California, USA, and emended description of the genus Rhodopirellula.</title>
        <authorList>
            <person name="Kallscheuer N."/>
            <person name="Wiegand S."/>
            <person name="Jogler M."/>
            <person name="Boedeker C."/>
            <person name="Peeters S.H."/>
            <person name="Rast P."/>
            <person name="Heuer A."/>
            <person name="Jetten M.S.M."/>
            <person name="Rohde M."/>
            <person name="Jogler C."/>
        </authorList>
    </citation>
    <scope>NUCLEOTIDE SEQUENCE [LARGE SCALE GENOMIC DNA]</scope>
    <source>
        <strain evidence="1 2">Poly21</strain>
    </source>
</reference>
<dbReference type="EMBL" id="SJPU01000005">
    <property type="protein sequence ID" value="TWU09918.1"/>
    <property type="molecule type" value="Genomic_DNA"/>
</dbReference>
<dbReference type="OrthoDB" id="279773at2"/>
<evidence type="ECO:0000313" key="2">
    <source>
        <dbReference type="Proteomes" id="UP000319908"/>
    </source>
</evidence>
<accession>A0A5C6BCY8</accession>
<protein>
    <recommendedName>
        <fullName evidence="3">H repeat-associated protein N-terminal domain-containing protein</fullName>
    </recommendedName>
</protein>
<dbReference type="AlphaFoldDB" id="A0A5C6BCY8"/>
<organism evidence="1 2">
    <name type="scientific">Allorhodopirellula heiligendammensis</name>
    <dbReference type="NCBI Taxonomy" id="2714739"/>
    <lineage>
        <taxon>Bacteria</taxon>
        <taxon>Pseudomonadati</taxon>
        <taxon>Planctomycetota</taxon>
        <taxon>Planctomycetia</taxon>
        <taxon>Pirellulales</taxon>
        <taxon>Pirellulaceae</taxon>
        <taxon>Allorhodopirellula</taxon>
    </lineage>
</organism>
<comment type="caution">
    <text evidence="1">The sequence shown here is derived from an EMBL/GenBank/DDBJ whole genome shotgun (WGS) entry which is preliminary data.</text>
</comment>
<name>A0A5C6BCY8_9BACT</name>
<proteinExistence type="predicted"/>
<evidence type="ECO:0008006" key="3">
    <source>
        <dbReference type="Google" id="ProtNLM"/>
    </source>
</evidence>
<keyword evidence="2" id="KW-1185">Reference proteome</keyword>
<gene>
    <name evidence="1" type="ORF">Poly21_52460</name>
</gene>
<dbReference type="Proteomes" id="UP000319908">
    <property type="component" value="Unassembled WGS sequence"/>
</dbReference>